<dbReference type="Proteomes" id="UP000539372">
    <property type="component" value="Unassembled WGS sequence"/>
</dbReference>
<name>A0A7Y0HFC5_9PROT</name>
<evidence type="ECO:0000313" key="2">
    <source>
        <dbReference type="Proteomes" id="UP000539372"/>
    </source>
</evidence>
<gene>
    <name evidence="1" type="ORF">HH303_08100</name>
</gene>
<dbReference type="EMBL" id="JABBNT010000002">
    <property type="protein sequence ID" value="NMM44438.1"/>
    <property type="molecule type" value="Genomic_DNA"/>
</dbReference>
<sequence length="252" mass="29299">MRIEFGRVYVARHYSEEEADEQFRPIVQRLLAPGFEFRDFMRKTLRPTDMFANPDWRYLAFGSSFWDGELGAQPDERPEECLQIFKGDESWFDFAPICYALAEREITEVIHYDLMGYQHRGTACATATSAHFADFWVGFSGDADTLSFGEGLLFSRDGSWAIYGEHESPTLLGGEPDFIARVAELAGGETFLKRILDDYWFDDLRNLAVDQKCSVRFEYGQYMRNTYSFCGWEPFDYPEEWIEKEIVPLQTS</sequence>
<dbReference type="RefSeq" id="WP_169624724.1">
    <property type="nucleotide sequence ID" value="NZ_JABBNT010000002.1"/>
</dbReference>
<accession>A0A7Y0HFC5</accession>
<protein>
    <submittedName>
        <fullName evidence="1">Uncharacterized protein</fullName>
    </submittedName>
</protein>
<organism evidence="1 2">
    <name type="scientific">Pacificispira spongiicola</name>
    <dbReference type="NCBI Taxonomy" id="2729598"/>
    <lineage>
        <taxon>Bacteria</taxon>
        <taxon>Pseudomonadati</taxon>
        <taxon>Pseudomonadota</taxon>
        <taxon>Alphaproteobacteria</taxon>
        <taxon>Rhodospirillales</taxon>
        <taxon>Rhodospirillaceae</taxon>
        <taxon>Pacificispira</taxon>
    </lineage>
</organism>
<proteinExistence type="predicted"/>
<reference evidence="1 2" key="1">
    <citation type="submission" date="2020-04" db="EMBL/GenBank/DDBJ databases">
        <title>Rhodospirillaceae bacterium KN72 isolated from deep sea.</title>
        <authorList>
            <person name="Zhang D.-C."/>
        </authorList>
    </citation>
    <scope>NUCLEOTIDE SEQUENCE [LARGE SCALE GENOMIC DNA]</scope>
    <source>
        <strain evidence="1 2">KN72</strain>
    </source>
</reference>
<keyword evidence="2" id="KW-1185">Reference proteome</keyword>
<comment type="caution">
    <text evidence="1">The sequence shown here is derived from an EMBL/GenBank/DDBJ whole genome shotgun (WGS) entry which is preliminary data.</text>
</comment>
<evidence type="ECO:0000313" key="1">
    <source>
        <dbReference type="EMBL" id="NMM44438.1"/>
    </source>
</evidence>
<dbReference type="AlphaFoldDB" id="A0A7Y0HFC5"/>